<dbReference type="Proteomes" id="UP000218231">
    <property type="component" value="Unassembled WGS sequence"/>
</dbReference>
<feature type="region of interest" description="Disordered" evidence="1">
    <location>
        <begin position="679"/>
        <end position="706"/>
    </location>
</feature>
<name>A0A2A2JHH9_9BILA</name>
<protein>
    <recommendedName>
        <fullName evidence="2">PDZ domain-containing protein</fullName>
    </recommendedName>
</protein>
<dbReference type="OrthoDB" id="66881at2759"/>
<feature type="compositionally biased region" description="Polar residues" evidence="1">
    <location>
        <begin position="377"/>
        <end position="409"/>
    </location>
</feature>
<evidence type="ECO:0000259" key="2">
    <source>
        <dbReference type="PROSITE" id="PS50106"/>
    </source>
</evidence>
<accession>A0A2A2JHH9</accession>
<dbReference type="PANTHER" id="PTHR10316">
    <property type="entry name" value="MEMBRANE ASSOCIATED GUANYLATE KINASE-RELATED"/>
    <property type="match status" value="1"/>
</dbReference>
<feature type="domain" description="PDZ" evidence="2">
    <location>
        <begin position="451"/>
        <end position="533"/>
    </location>
</feature>
<keyword evidence="4" id="KW-1185">Reference proteome</keyword>
<dbReference type="AlphaFoldDB" id="A0A2A2JHH9"/>
<organism evidence="3 4">
    <name type="scientific">Diploscapter pachys</name>
    <dbReference type="NCBI Taxonomy" id="2018661"/>
    <lineage>
        <taxon>Eukaryota</taxon>
        <taxon>Metazoa</taxon>
        <taxon>Ecdysozoa</taxon>
        <taxon>Nematoda</taxon>
        <taxon>Chromadorea</taxon>
        <taxon>Rhabditida</taxon>
        <taxon>Rhabditina</taxon>
        <taxon>Rhabditomorpha</taxon>
        <taxon>Rhabditoidea</taxon>
        <taxon>Rhabditidae</taxon>
        <taxon>Diploscapter</taxon>
    </lineage>
</organism>
<feature type="region of interest" description="Disordered" evidence="1">
    <location>
        <begin position="369"/>
        <end position="417"/>
    </location>
</feature>
<dbReference type="SMART" id="SM00228">
    <property type="entry name" value="PDZ"/>
    <property type="match status" value="5"/>
</dbReference>
<feature type="compositionally biased region" description="Polar residues" evidence="1">
    <location>
        <begin position="735"/>
        <end position="747"/>
    </location>
</feature>
<dbReference type="EMBL" id="LIAE01010434">
    <property type="protein sequence ID" value="PAV61127.1"/>
    <property type="molecule type" value="Genomic_DNA"/>
</dbReference>
<feature type="region of interest" description="Disordered" evidence="1">
    <location>
        <begin position="724"/>
        <end position="747"/>
    </location>
</feature>
<evidence type="ECO:0000256" key="1">
    <source>
        <dbReference type="SAM" id="MobiDB-lite"/>
    </source>
</evidence>
<dbReference type="Gene3D" id="2.30.42.10">
    <property type="match status" value="5"/>
</dbReference>
<dbReference type="STRING" id="2018661.A0A2A2JHH9"/>
<dbReference type="SUPFAM" id="SSF50156">
    <property type="entry name" value="PDZ domain-like"/>
    <property type="match status" value="5"/>
</dbReference>
<sequence length="929" mass="100969">MKRGSQLFNDVVYFSPPSTSYSNQAYIPDGYLPQSRESEAFTSQAYRTVDHVATLRRHINKKTQYERPTTVTVRTQSGQWDAPTVSNRTSLYDYSNRYSNIGNGTLKSGQNSQYNSLMRNKTSGSSLHAENRKSSNVFFTRDPNELRGEMINTTIVKGPKGLGFTLIGNDDSSNGDEFIQVKSILAGGPAAADGVLRPGDVIVRVNDSLLLGATQSDACQVFLAIPVGDSVFIQVCRGYPLMLDPGNRIITENVYAAHSTILGQADLHVIEICKGADGFGFTIADSVNGQRVKKILYPVQCPNLMEGDTIVEFDSLNVRAVPHSQLVDMLIDKPIGYRGRLVVKRASPKHSRSRTPTAAFRYGEKAALPSTAGINPRSKTPAPNQRQSSQEINGYQKRNGTLQRQSTAPDSMEMPISRMRPSSTTLGFATTPNYVPYSQLNLDHKTSDLITINLIRKPHGFGFRLLGGSETKTPLTVGQIVANGAAAEDGRMREGDEIVEIDGHRVEGASHSEAVSLLDVAAHNKHVKMVVRRRKHSADTIRPMSVPVGPSHTKSGEYDVTLQRNDIDGFGFVIISSLNKNGSTIGQITPGSPADLCGELKVGDRVIAVNGIDILNLSHSEIINLIKSSGLSVRLTIAAPATGTVTPLASSTLSRMPYGQPNYKLPEYQPNGGFYSSYNNSSTYATQNGSRPAPPYNHSDGLMPPRPTHINGAMHSLNINGSISEQDEDDEMTPTAHSLQPSFSMSPQPHQVVVTRLKTMISTSSADEESLITATAPDDDGLHHLAEPEEAPELERRNSMESILSSIRHCSVLDSYSETDEFRLIDASPTSTISSSNRCNGCLISVELERGPKGFGFSIRGGQEFGAMPLFVLRIADDGPAAQDGRLKVGDELITINGESTKGMTHDKAISLIKTHPNVRLTVRRPKLP</sequence>
<evidence type="ECO:0000313" key="3">
    <source>
        <dbReference type="EMBL" id="PAV61127.1"/>
    </source>
</evidence>
<feature type="domain" description="PDZ" evidence="2">
    <location>
        <begin position="152"/>
        <end position="218"/>
    </location>
</feature>
<feature type="domain" description="PDZ" evidence="2">
    <location>
        <begin position="269"/>
        <end position="330"/>
    </location>
</feature>
<gene>
    <name evidence="3" type="ORF">WR25_27285</name>
</gene>
<dbReference type="PROSITE" id="PS50106">
    <property type="entry name" value="PDZ"/>
    <property type="match status" value="5"/>
</dbReference>
<proteinExistence type="predicted"/>
<dbReference type="Pfam" id="PF00595">
    <property type="entry name" value="PDZ"/>
    <property type="match status" value="4"/>
</dbReference>
<dbReference type="GO" id="GO:0005737">
    <property type="term" value="C:cytoplasm"/>
    <property type="evidence" value="ECO:0007669"/>
    <property type="project" value="TreeGrafter"/>
</dbReference>
<dbReference type="CDD" id="cd06735">
    <property type="entry name" value="PDZ5_MAGI-1_3-like"/>
    <property type="match status" value="1"/>
</dbReference>
<feature type="domain" description="PDZ" evidence="2">
    <location>
        <begin position="559"/>
        <end position="641"/>
    </location>
</feature>
<feature type="domain" description="PDZ" evidence="2">
    <location>
        <begin position="845"/>
        <end position="914"/>
    </location>
</feature>
<dbReference type="CDD" id="cd06732">
    <property type="entry name" value="PDZ2_MAGI-1_3-like"/>
    <property type="match status" value="1"/>
</dbReference>
<dbReference type="CDD" id="cd06733">
    <property type="entry name" value="PDZ3_MAGI-1_3-like"/>
    <property type="match status" value="1"/>
</dbReference>
<dbReference type="FunFam" id="2.30.42.10:FF:000005">
    <property type="entry name" value="Membrane associated guanylate kinase, WW and PDZ domain containing 1"/>
    <property type="match status" value="1"/>
</dbReference>
<dbReference type="InterPro" id="IPR001478">
    <property type="entry name" value="PDZ"/>
</dbReference>
<evidence type="ECO:0000313" key="4">
    <source>
        <dbReference type="Proteomes" id="UP000218231"/>
    </source>
</evidence>
<dbReference type="PANTHER" id="PTHR10316:SF40">
    <property type="entry name" value="LD27118P"/>
    <property type="match status" value="1"/>
</dbReference>
<dbReference type="FunFam" id="2.30.42.10:FF:000144">
    <property type="entry name" value="Membrane associated guanylate kinase, WW and PDZ domain containing 2"/>
    <property type="match status" value="1"/>
</dbReference>
<dbReference type="GO" id="GO:0007165">
    <property type="term" value="P:signal transduction"/>
    <property type="evidence" value="ECO:0007669"/>
    <property type="project" value="TreeGrafter"/>
</dbReference>
<reference evidence="3 4" key="1">
    <citation type="journal article" date="2017" name="Curr. Biol.">
        <title>Genome architecture and evolution of a unichromosomal asexual nematode.</title>
        <authorList>
            <person name="Fradin H."/>
            <person name="Zegar C."/>
            <person name="Gutwein M."/>
            <person name="Lucas J."/>
            <person name="Kovtun M."/>
            <person name="Corcoran D."/>
            <person name="Baugh L.R."/>
            <person name="Kiontke K."/>
            <person name="Gunsalus K."/>
            <person name="Fitch D.H."/>
            <person name="Piano F."/>
        </authorList>
    </citation>
    <scope>NUCLEOTIDE SEQUENCE [LARGE SCALE GENOMIC DNA]</scope>
    <source>
        <strain evidence="3">PF1309</strain>
    </source>
</reference>
<dbReference type="CDD" id="cd06734">
    <property type="entry name" value="PDZ4_MAGI-1_3-like"/>
    <property type="match status" value="1"/>
</dbReference>
<dbReference type="InterPro" id="IPR036034">
    <property type="entry name" value="PDZ_sf"/>
</dbReference>
<comment type="caution">
    <text evidence="3">The sequence shown here is derived from an EMBL/GenBank/DDBJ whole genome shotgun (WGS) entry which is preliminary data.</text>
</comment>